<feature type="domain" description="DNA helicase Pif1-like DEAD-box helicase" evidence="3">
    <location>
        <begin position="599"/>
        <end position="713"/>
    </location>
</feature>
<dbReference type="InterPro" id="IPR025476">
    <property type="entry name" value="Helitron_helicase-like"/>
</dbReference>
<dbReference type="InterPro" id="IPR010285">
    <property type="entry name" value="DNA_helicase_pif1-like_DEAD"/>
</dbReference>
<dbReference type="InterPro" id="IPR027417">
    <property type="entry name" value="P-loop_NTPase"/>
</dbReference>
<feature type="region of interest" description="Disordered" evidence="2">
    <location>
        <begin position="375"/>
        <end position="402"/>
    </location>
</feature>
<comment type="catalytic activity">
    <reaction evidence="1">
        <text>ATP + H2O = ADP + phosphate + H(+)</text>
        <dbReference type="Rhea" id="RHEA:13065"/>
        <dbReference type="ChEBI" id="CHEBI:15377"/>
        <dbReference type="ChEBI" id="CHEBI:15378"/>
        <dbReference type="ChEBI" id="CHEBI:30616"/>
        <dbReference type="ChEBI" id="CHEBI:43474"/>
        <dbReference type="ChEBI" id="CHEBI:456216"/>
        <dbReference type="EC" id="5.6.2.3"/>
    </reaction>
</comment>
<proteinExistence type="inferred from homology"/>
<evidence type="ECO:0000259" key="3">
    <source>
        <dbReference type="Pfam" id="PF05970"/>
    </source>
</evidence>
<dbReference type="EC" id="5.6.2.3" evidence="1"/>
<keyword evidence="6" id="KW-1185">Reference proteome</keyword>
<dbReference type="PANTHER" id="PTHR47642">
    <property type="entry name" value="ATP-DEPENDENT DNA HELICASE"/>
    <property type="match status" value="1"/>
</dbReference>
<feature type="compositionally biased region" description="Polar residues" evidence="2">
    <location>
        <begin position="375"/>
        <end position="386"/>
    </location>
</feature>
<keyword evidence="1" id="KW-0378">Hydrolase</keyword>
<dbReference type="AlphaFoldDB" id="A0A4Q2DGF7"/>
<accession>A0A4Q2DGF7</accession>
<gene>
    <name evidence="5" type="ORF">EST38_g7115</name>
</gene>
<keyword evidence="1" id="KW-0227">DNA damage</keyword>
<dbReference type="Pfam" id="PF05970">
    <property type="entry name" value="PIF1"/>
    <property type="match status" value="1"/>
</dbReference>
<keyword evidence="1" id="KW-0547">Nucleotide-binding</keyword>
<evidence type="ECO:0000313" key="5">
    <source>
        <dbReference type="EMBL" id="RXW18749.1"/>
    </source>
</evidence>
<dbReference type="SUPFAM" id="SSF52540">
    <property type="entry name" value="P-loop containing nucleoside triphosphate hydrolases"/>
    <property type="match status" value="1"/>
</dbReference>
<evidence type="ECO:0000256" key="1">
    <source>
        <dbReference type="RuleBase" id="RU363044"/>
    </source>
</evidence>
<dbReference type="STRING" id="2316362.A0A4Q2DGF7"/>
<keyword evidence="1" id="KW-0233">DNA recombination</keyword>
<dbReference type="InterPro" id="IPR051055">
    <property type="entry name" value="PIF1_helicase"/>
</dbReference>
<keyword evidence="1" id="KW-0234">DNA repair</keyword>
<keyword evidence="1" id="KW-0347">Helicase</keyword>
<dbReference type="GO" id="GO:0016887">
    <property type="term" value="F:ATP hydrolysis activity"/>
    <property type="evidence" value="ECO:0007669"/>
    <property type="project" value="RHEA"/>
</dbReference>
<comment type="similarity">
    <text evidence="1">Belongs to the helicase family.</text>
</comment>
<dbReference type="PANTHER" id="PTHR47642:SF5">
    <property type="entry name" value="ATP-DEPENDENT DNA HELICASE"/>
    <property type="match status" value="1"/>
</dbReference>
<evidence type="ECO:0000313" key="6">
    <source>
        <dbReference type="Proteomes" id="UP000290288"/>
    </source>
</evidence>
<dbReference type="EMBL" id="SDEE01000244">
    <property type="protein sequence ID" value="RXW18749.1"/>
    <property type="molecule type" value="Genomic_DNA"/>
</dbReference>
<dbReference type="Pfam" id="PF14214">
    <property type="entry name" value="Helitron_like_N"/>
    <property type="match status" value="1"/>
</dbReference>
<sequence>MVELFIKHICGWESNENGRGVFGKPSAYFGTVEQQGRMTLHLHFLLWIDGAPSPQEIRDKLLSGDSKFEEQLIAYMESCQVGEFQTGTMEELKARIPKFNRKKDKGIHTLFDPEEDIDMCEIPENYIDPTLTLPEAPPHTWCERNDNCQCPSCIDLEMWYERFKGTFDDIVFRSNVHKCFGRKDNADSAIANKSTPRQHLTGKGCINKHGVCTARFPRTLFDATEVDRKTGHISLKKHEPMINNVTPTVSYAFRCNTDTTCLGSGTAVNSTAGYVTDYITKGTLKTHQIFSAMYNVFSNNSDVLSDDSQQLNGARKMILKVVNSLSAKMEIGAPMAALYLLQNPDYYTSHEFQPFYWKNFVNYVNNQWENLRDNAQPQDVDNNTRSPVGIDIVPPDAPEGTAADRYGAGDETVRMGRSGNNFISKASTDDYRYRPIEHEKINLYEWIQCSLRHHEEHPMSDSHLVACDPERRYYVVPNFLGPALPRKDKGDREDYCMAMMTLFAPWRSGLDLKGSECTWQEAFDAHAFTTRQLQLMKNFNVRYECYDARDDFSAAFKKISAGEQSVVLSDDEEGNLAQVKNDAYEWITVMDDIVKEYSLNTGQERAFRIVANHATCIAPEQLLMHLGGMGGTGKSQVIKALVAFFERRKEPYRFVLLAPTGTAAALIGGTTYHSFLGFQTGRVGNNDSMLSTSDVIERMKGVGYVLMDEISMAFMTNLTGG</sequence>
<keyword evidence="1" id="KW-0067">ATP-binding</keyword>
<comment type="caution">
    <text evidence="5">The sequence shown here is derived from an EMBL/GenBank/DDBJ whole genome shotgun (WGS) entry which is preliminary data.</text>
</comment>
<dbReference type="Proteomes" id="UP000290288">
    <property type="component" value="Unassembled WGS sequence"/>
</dbReference>
<protein>
    <recommendedName>
        <fullName evidence="1">ATP-dependent DNA helicase</fullName>
        <ecNumber evidence="1">5.6.2.3</ecNumber>
    </recommendedName>
</protein>
<dbReference type="GO" id="GO:0006310">
    <property type="term" value="P:DNA recombination"/>
    <property type="evidence" value="ECO:0007669"/>
    <property type="project" value="UniProtKB-KW"/>
</dbReference>
<dbReference type="GO" id="GO:0043139">
    <property type="term" value="F:5'-3' DNA helicase activity"/>
    <property type="evidence" value="ECO:0007669"/>
    <property type="project" value="UniProtKB-EC"/>
</dbReference>
<evidence type="ECO:0000256" key="2">
    <source>
        <dbReference type="SAM" id="MobiDB-lite"/>
    </source>
</evidence>
<dbReference type="OrthoDB" id="3259294at2759"/>
<feature type="domain" description="Helitron helicase-like" evidence="4">
    <location>
        <begin position="2"/>
        <end position="46"/>
    </location>
</feature>
<name>A0A4Q2DGF7_9AGAR</name>
<evidence type="ECO:0000259" key="4">
    <source>
        <dbReference type="Pfam" id="PF14214"/>
    </source>
</evidence>
<reference evidence="5 6" key="1">
    <citation type="submission" date="2019-01" db="EMBL/GenBank/DDBJ databases">
        <title>Draft genome sequence of Psathyrella aberdarensis IHI B618.</title>
        <authorList>
            <person name="Buettner E."/>
            <person name="Kellner H."/>
        </authorList>
    </citation>
    <scope>NUCLEOTIDE SEQUENCE [LARGE SCALE GENOMIC DNA]</scope>
    <source>
        <strain evidence="5 6">IHI B618</strain>
    </source>
</reference>
<organism evidence="5 6">
    <name type="scientific">Candolleomyces aberdarensis</name>
    <dbReference type="NCBI Taxonomy" id="2316362"/>
    <lineage>
        <taxon>Eukaryota</taxon>
        <taxon>Fungi</taxon>
        <taxon>Dikarya</taxon>
        <taxon>Basidiomycota</taxon>
        <taxon>Agaricomycotina</taxon>
        <taxon>Agaricomycetes</taxon>
        <taxon>Agaricomycetidae</taxon>
        <taxon>Agaricales</taxon>
        <taxon>Agaricineae</taxon>
        <taxon>Psathyrellaceae</taxon>
        <taxon>Candolleomyces</taxon>
    </lineage>
</organism>
<dbReference type="Gene3D" id="3.40.50.300">
    <property type="entry name" value="P-loop containing nucleotide triphosphate hydrolases"/>
    <property type="match status" value="1"/>
</dbReference>
<dbReference type="GO" id="GO:0005524">
    <property type="term" value="F:ATP binding"/>
    <property type="evidence" value="ECO:0007669"/>
    <property type="project" value="UniProtKB-KW"/>
</dbReference>
<dbReference type="GO" id="GO:0006281">
    <property type="term" value="P:DNA repair"/>
    <property type="evidence" value="ECO:0007669"/>
    <property type="project" value="UniProtKB-KW"/>
</dbReference>
<comment type="cofactor">
    <cofactor evidence="1">
        <name>Mg(2+)</name>
        <dbReference type="ChEBI" id="CHEBI:18420"/>
    </cofactor>
</comment>
<dbReference type="GO" id="GO:0000723">
    <property type="term" value="P:telomere maintenance"/>
    <property type="evidence" value="ECO:0007669"/>
    <property type="project" value="InterPro"/>
</dbReference>